<evidence type="ECO:0000313" key="2">
    <source>
        <dbReference type="Proteomes" id="UP001642360"/>
    </source>
</evidence>
<name>A0ABC8S279_9AQUA</name>
<comment type="caution">
    <text evidence="1">The sequence shown here is derived from an EMBL/GenBank/DDBJ whole genome shotgun (WGS) entry which is preliminary data.</text>
</comment>
<protein>
    <submittedName>
        <fullName evidence="1">Uncharacterized protein</fullName>
    </submittedName>
</protein>
<proteinExistence type="predicted"/>
<organism evidence="1 2">
    <name type="scientific">Ilex paraguariensis</name>
    <name type="common">yerba mate</name>
    <dbReference type="NCBI Taxonomy" id="185542"/>
    <lineage>
        <taxon>Eukaryota</taxon>
        <taxon>Viridiplantae</taxon>
        <taxon>Streptophyta</taxon>
        <taxon>Embryophyta</taxon>
        <taxon>Tracheophyta</taxon>
        <taxon>Spermatophyta</taxon>
        <taxon>Magnoliopsida</taxon>
        <taxon>eudicotyledons</taxon>
        <taxon>Gunneridae</taxon>
        <taxon>Pentapetalae</taxon>
        <taxon>asterids</taxon>
        <taxon>campanulids</taxon>
        <taxon>Aquifoliales</taxon>
        <taxon>Aquifoliaceae</taxon>
        <taxon>Ilex</taxon>
    </lineage>
</organism>
<accession>A0ABC8S279</accession>
<gene>
    <name evidence="1" type="ORF">ILEXP_LOCUS19494</name>
</gene>
<dbReference type="Proteomes" id="UP001642360">
    <property type="component" value="Unassembled WGS sequence"/>
</dbReference>
<evidence type="ECO:0000313" key="1">
    <source>
        <dbReference type="EMBL" id="CAK9151334.1"/>
    </source>
</evidence>
<dbReference type="EMBL" id="CAUOFW020002125">
    <property type="protein sequence ID" value="CAK9151334.1"/>
    <property type="molecule type" value="Genomic_DNA"/>
</dbReference>
<keyword evidence="2" id="KW-1185">Reference proteome</keyword>
<dbReference type="AlphaFoldDB" id="A0ABC8S279"/>
<sequence length="176" mass="19507">MDLEKARAIQSRIDDFTKVMSDLLLTGREAELEFTREELNVVPTPDKSSNLPKPIEFLGAGATSCMQRFVNNLGEGGCSIIVALESRYSDPTFSKLFGKGVHIDRIHGLADALTYEACCLQIVPELSICSMILYLHGHVPGSQIAPYSIPELRLWPLPFQPSARNYNSCSHYFISG</sequence>
<reference evidence="1 2" key="1">
    <citation type="submission" date="2024-02" db="EMBL/GenBank/DDBJ databases">
        <authorList>
            <person name="Vignale AGUSTIN F."/>
            <person name="Sosa J E."/>
            <person name="Modenutti C."/>
        </authorList>
    </citation>
    <scope>NUCLEOTIDE SEQUENCE [LARGE SCALE GENOMIC DNA]</scope>
</reference>